<organism evidence="1 2">
    <name type="scientific">Streptomyces minutiscleroticus</name>
    <dbReference type="NCBI Taxonomy" id="68238"/>
    <lineage>
        <taxon>Bacteria</taxon>
        <taxon>Bacillati</taxon>
        <taxon>Actinomycetota</taxon>
        <taxon>Actinomycetes</taxon>
        <taxon>Kitasatosporales</taxon>
        <taxon>Streptomycetaceae</taxon>
        <taxon>Streptomyces</taxon>
    </lineage>
</organism>
<reference evidence="1" key="1">
    <citation type="journal article" date="2014" name="Int. J. Syst. Evol. Microbiol.">
        <title>Complete genome sequence of Corynebacterium casei LMG S-19264T (=DSM 44701T), isolated from a smear-ripened cheese.</title>
        <authorList>
            <consortium name="US DOE Joint Genome Institute (JGI-PGF)"/>
            <person name="Walter F."/>
            <person name="Albersmeier A."/>
            <person name="Kalinowski J."/>
            <person name="Ruckert C."/>
        </authorList>
    </citation>
    <scope>NUCLEOTIDE SEQUENCE</scope>
    <source>
        <strain evidence="1">JCM 4790</strain>
    </source>
</reference>
<protein>
    <recommendedName>
        <fullName evidence="3">Fe2OG dioxygenase domain-containing protein</fullName>
    </recommendedName>
</protein>
<sequence length="170" mass="18408">MECMDGPPRHMTTVGGHVIAETSKRVPDLYADPRLLAFISGLVGATALPVPDPVERHVLNILHRRGDTHGAHTDDCPYALVIFLEAPDAPEDGGLLEYVPHASCLRDLTTGQARTAHHQAGDAYLLRSDTTAHRVTPLTRSGLRRTVLNLACTTPDATPHSTPSARHLYT</sequence>
<name>A0A918NZE8_9ACTN</name>
<reference evidence="1" key="2">
    <citation type="submission" date="2020-09" db="EMBL/GenBank/DDBJ databases">
        <authorList>
            <person name="Sun Q."/>
            <person name="Ohkuma M."/>
        </authorList>
    </citation>
    <scope>NUCLEOTIDE SEQUENCE</scope>
    <source>
        <strain evidence="1">JCM 4790</strain>
    </source>
</reference>
<accession>A0A918NZE8</accession>
<evidence type="ECO:0000313" key="1">
    <source>
        <dbReference type="EMBL" id="GGY08979.1"/>
    </source>
</evidence>
<evidence type="ECO:0008006" key="3">
    <source>
        <dbReference type="Google" id="ProtNLM"/>
    </source>
</evidence>
<dbReference type="AlphaFoldDB" id="A0A918NZE8"/>
<evidence type="ECO:0000313" key="2">
    <source>
        <dbReference type="Proteomes" id="UP000619244"/>
    </source>
</evidence>
<keyword evidence="2" id="KW-1185">Reference proteome</keyword>
<gene>
    <name evidence="1" type="ORF">GCM10010358_72410</name>
</gene>
<dbReference type="Proteomes" id="UP000619244">
    <property type="component" value="Unassembled WGS sequence"/>
</dbReference>
<comment type="caution">
    <text evidence="1">The sequence shown here is derived from an EMBL/GenBank/DDBJ whole genome shotgun (WGS) entry which is preliminary data.</text>
</comment>
<proteinExistence type="predicted"/>
<dbReference type="EMBL" id="BMVU01000069">
    <property type="protein sequence ID" value="GGY08979.1"/>
    <property type="molecule type" value="Genomic_DNA"/>
</dbReference>
<dbReference type="Pfam" id="PF23169">
    <property type="entry name" value="HalD"/>
    <property type="match status" value="1"/>
</dbReference>
<dbReference type="InterPro" id="IPR056470">
    <property type="entry name" value="BesD/HalB-like"/>
</dbReference>